<dbReference type="CDD" id="cd06261">
    <property type="entry name" value="TM_PBP2"/>
    <property type="match status" value="1"/>
</dbReference>
<dbReference type="InterPro" id="IPR035906">
    <property type="entry name" value="MetI-like_sf"/>
</dbReference>
<feature type="transmembrane region" description="Helical" evidence="7">
    <location>
        <begin position="123"/>
        <end position="144"/>
    </location>
</feature>
<proteinExistence type="inferred from homology"/>
<dbReference type="InterPro" id="IPR000515">
    <property type="entry name" value="MetI-like"/>
</dbReference>
<dbReference type="Gene3D" id="1.10.3720.10">
    <property type="entry name" value="MetI-like"/>
    <property type="match status" value="1"/>
</dbReference>
<accession>A0A087VTD9</accession>
<dbReference type="GeneID" id="91565795"/>
<dbReference type="EMBL" id="CP006018">
    <property type="protein sequence ID" value="AIC91586.1"/>
    <property type="molecule type" value="Genomic_DNA"/>
</dbReference>
<dbReference type="InterPro" id="IPR051393">
    <property type="entry name" value="ABC_transporter_permease"/>
</dbReference>
<feature type="transmembrane region" description="Helical" evidence="7">
    <location>
        <begin position="23"/>
        <end position="44"/>
    </location>
</feature>
<keyword evidence="6 7" id="KW-0472">Membrane</keyword>
<gene>
    <name evidence="9" type="ORF">BINDI_0301</name>
</gene>
<dbReference type="HOGENOM" id="CLU_016047_0_0_11"/>
<feature type="transmembrane region" description="Helical" evidence="7">
    <location>
        <begin position="222"/>
        <end position="244"/>
    </location>
</feature>
<comment type="similarity">
    <text evidence="7">Belongs to the binding-protein-dependent transport system permease family.</text>
</comment>
<dbReference type="Pfam" id="PF00528">
    <property type="entry name" value="BPD_transp_1"/>
    <property type="match status" value="1"/>
</dbReference>
<evidence type="ECO:0000256" key="6">
    <source>
        <dbReference type="ARBA" id="ARBA00023136"/>
    </source>
</evidence>
<name>A0A087VTD9_9BIFI</name>
<feature type="transmembrane region" description="Helical" evidence="7">
    <location>
        <begin position="177"/>
        <end position="201"/>
    </location>
</feature>
<dbReference type="KEGG" id="bii:BINDI_0301"/>
<evidence type="ECO:0000313" key="9">
    <source>
        <dbReference type="EMBL" id="AIC91586.1"/>
    </source>
</evidence>
<evidence type="ECO:0000256" key="7">
    <source>
        <dbReference type="RuleBase" id="RU363032"/>
    </source>
</evidence>
<evidence type="ECO:0000256" key="2">
    <source>
        <dbReference type="ARBA" id="ARBA00022448"/>
    </source>
</evidence>
<evidence type="ECO:0000256" key="3">
    <source>
        <dbReference type="ARBA" id="ARBA00022475"/>
    </source>
</evidence>
<keyword evidence="5 7" id="KW-1133">Transmembrane helix</keyword>
<dbReference type="GO" id="GO:0055085">
    <property type="term" value="P:transmembrane transport"/>
    <property type="evidence" value="ECO:0007669"/>
    <property type="project" value="InterPro"/>
</dbReference>
<feature type="domain" description="ABC transmembrane type-1" evidence="8">
    <location>
        <begin position="80"/>
        <end position="304"/>
    </location>
</feature>
<evidence type="ECO:0000313" key="10">
    <source>
        <dbReference type="Proteomes" id="UP000028569"/>
    </source>
</evidence>
<dbReference type="SUPFAM" id="SSF161098">
    <property type="entry name" value="MetI-like"/>
    <property type="match status" value="1"/>
</dbReference>
<dbReference type="Proteomes" id="UP000028569">
    <property type="component" value="Chromosome"/>
</dbReference>
<sequence length="312" mass="34417">MSQSGSSKRSTASRLPGNKSTRFIPYLIPGILSLAVIIIVPFVWNIYLSFTRWRGVGPVRFVGLKNWQRLVADATFWKSFINSFWIIVAIVIIPTILGLLISSVLTDVIQKKFNSGTASFIRALYYLPQLLPVAVASIIMGWIFRPDDGAFNALLESIGLGGLQHNWLGDPGSALPVLMFILIWIQLGYPIVIFMSGLQRVDPELYEAASLDGANWWQKFRVVTLPSIIPELLVVILTATIGALKTFGPVYLLTKGGPGTSTIVPSYYSYNQFFQLHQVGYGAAISTALTLVIIVFSVVFTLVQGRVEKNMA</sequence>
<dbReference type="OrthoDB" id="3238099at2"/>
<dbReference type="RefSeq" id="WP_033491592.1">
    <property type="nucleotide sequence ID" value="NZ_CP006018.1"/>
</dbReference>
<dbReference type="AlphaFoldDB" id="A0A087VTD9"/>
<keyword evidence="10" id="KW-1185">Reference proteome</keyword>
<organism evidence="9 10">
    <name type="scientific">Bifidobacterium [indicum] DSM 20214 = LMG 11587</name>
    <dbReference type="NCBI Taxonomy" id="1341694"/>
    <lineage>
        <taxon>Bacteria</taxon>
        <taxon>Bacillati</taxon>
        <taxon>Actinomycetota</taxon>
        <taxon>Actinomycetes</taxon>
        <taxon>Bifidobacteriales</taxon>
        <taxon>Bifidobacteriaceae</taxon>
        <taxon>Bifidobacterium</taxon>
    </lineage>
</organism>
<evidence type="ECO:0000256" key="4">
    <source>
        <dbReference type="ARBA" id="ARBA00022692"/>
    </source>
</evidence>
<dbReference type="PANTHER" id="PTHR30193">
    <property type="entry name" value="ABC TRANSPORTER PERMEASE PROTEIN"/>
    <property type="match status" value="1"/>
</dbReference>
<keyword evidence="3" id="KW-1003">Cell membrane</keyword>
<dbReference type="PANTHER" id="PTHR30193:SF37">
    <property type="entry name" value="INNER MEMBRANE ABC TRANSPORTER PERMEASE PROTEIN YCJO"/>
    <property type="match status" value="1"/>
</dbReference>
<comment type="subcellular location">
    <subcellularLocation>
        <location evidence="1 7">Cell membrane</location>
        <topology evidence="1 7">Multi-pass membrane protein</topology>
    </subcellularLocation>
</comment>
<evidence type="ECO:0000256" key="1">
    <source>
        <dbReference type="ARBA" id="ARBA00004651"/>
    </source>
</evidence>
<keyword evidence="2 7" id="KW-0813">Transport</keyword>
<reference evidence="9 10" key="1">
    <citation type="journal article" date="2014" name="Appl. Environ. Microbiol.">
        <title>Genomic encyclopedia of type strains of the genus Bifidobacterium.</title>
        <authorList>
            <person name="Milani C."/>
            <person name="Lugli G.A."/>
            <person name="Duranti S."/>
            <person name="Turroni F."/>
            <person name="Bottacini F."/>
            <person name="Mangifesta M."/>
            <person name="Sanchez B."/>
            <person name="Viappiani A."/>
            <person name="Mancabelli L."/>
            <person name="Taminiau B."/>
            <person name="Delcenserie V."/>
            <person name="Barrangou R."/>
            <person name="Margolles A."/>
            <person name="van Sinderen D."/>
            <person name="Ventura M."/>
        </authorList>
    </citation>
    <scope>NUCLEOTIDE SEQUENCE [LARGE SCALE GENOMIC DNA]</scope>
    <source>
        <strain evidence="9 10">LMG 11587</strain>
    </source>
</reference>
<feature type="transmembrane region" description="Helical" evidence="7">
    <location>
        <begin position="279"/>
        <end position="303"/>
    </location>
</feature>
<protein>
    <submittedName>
        <fullName evidence="9">ABC transporter membrane component</fullName>
    </submittedName>
</protein>
<dbReference type="PROSITE" id="PS50928">
    <property type="entry name" value="ABC_TM1"/>
    <property type="match status" value="1"/>
</dbReference>
<evidence type="ECO:0000256" key="5">
    <source>
        <dbReference type="ARBA" id="ARBA00022989"/>
    </source>
</evidence>
<feature type="transmembrane region" description="Helical" evidence="7">
    <location>
        <begin position="83"/>
        <end position="102"/>
    </location>
</feature>
<evidence type="ECO:0000259" key="8">
    <source>
        <dbReference type="PROSITE" id="PS50928"/>
    </source>
</evidence>
<dbReference type="GO" id="GO:0005886">
    <property type="term" value="C:plasma membrane"/>
    <property type="evidence" value="ECO:0007669"/>
    <property type="project" value="UniProtKB-SubCell"/>
</dbReference>
<keyword evidence="4 7" id="KW-0812">Transmembrane</keyword>